<name>A0AAW3TT19_9SPHN</name>
<accession>A0AAW3TT19</accession>
<dbReference type="Proteomes" id="UP000528945">
    <property type="component" value="Unassembled WGS sequence"/>
</dbReference>
<organism evidence="1 2">
    <name type="scientific">Sphingomonas aquatilis</name>
    <dbReference type="NCBI Taxonomy" id="93063"/>
    <lineage>
        <taxon>Bacteria</taxon>
        <taxon>Pseudomonadati</taxon>
        <taxon>Pseudomonadota</taxon>
        <taxon>Alphaproteobacteria</taxon>
        <taxon>Sphingomonadales</taxon>
        <taxon>Sphingomonadaceae</taxon>
        <taxon>Sphingomonas</taxon>
    </lineage>
</organism>
<evidence type="ECO:0000313" key="2">
    <source>
        <dbReference type="Proteomes" id="UP000528945"/>
    </source>
</evidence>
<reference evidence="1 2" key="1">
    <citation type="submission" date="2020-08" db="EMBL/GenBank/DDBJ databases">
        <title>Genomic Encyclopedia of Type Strains, Phase IV (KMG-IV): sequencing the most valuable type-strain genomes for metagenomic binning, comparative biology and taxonomic classification.</title>
        <authorList>
            <person name="Goeker M."/>
        </authorList>
    </citation>
    <scope>NUCLEOTIDE SEQUENCE [LARGE SCALE GENOMIC DNA]</scope>
    <source>
        <strain evidence="1 2">DSM 15581</strain>
    </source>
</reference>
<comment type="caution">
    <text evidence="1">The sequence shown here is derived from an EMBL/GenBank/DDBJ whole genome shotgun (WGS) entry which is preliminary data.</text>
</comment>
<sequence>MNAEVIARLEASFAEVQAPFTEAQEEAVRQMMLDHLEDVRLDTERRLKDLEERYAGWMPPDDTPR</sequence>
<proteinExistence type="predicted"/>
<gene>
    <name evidence="1" type="ORF">GGR47_002328</name>
</gene>
<dbReference type="EMBL" id="JACIDB010000004">
    <property type="protein sequence ID" value="MBB3876082.1"/>
    <property type="molecule type" value="Genomic_DNA"/>
</dbReference>
<evidence type="ECO:0000313" key="1">
    <source>
        <dbReference type="EMBL" id="MBB3876082.1"/>
    </source>
</evidence>
<protein>
    <submittedName>
        <fullName evidence="1">Uncharacterized protein</fullName>
    </submittedName>
</protein>
<keyword evidence="2" id="KW-1185">Reference proteome</keyword>
<dbReference type="AlphaFoldDB" id="A0AAW3TT19"/>